<evidence type="ECO:0000313" key="3">
    <source>
        <dbReference type="Proteomes" id="UP001565368"/>
    </source>
</evidence>
<dbReference type="GeneID" id="95984400"/>
<protein>
    <submittedName>
        <fullName evidence="2">Uncharacterized protein</fullName>
    </submittedName>
</protein>
<feature type="chain" id="PRO_5046382029" evidence="1">
    <location>
        <begin position="21"/>
        <end position="72"/>
    </location>
</feature>
<comment type="caution">
    <text evidence="2">The sequence shown here is derived from an EMBL/GenBank/DDBJ whole genome shotgun (WGS) entry which is preliminary data.</text>
</comment>
<feature type="signal peptide" evidence="1">
    <location>
        <begin position="1"/>
        <end position="20"/>
    </location>
</feature>
<sequence>MKLLALALLLLAAAAPIARLSHTDWRDLARRALVAPVESCPRPVVKSLRGRRVVLAEMPARPKPYVGTNSGV</sequence>
<gene>
    <name evidence="2" type="ORF">Q8F55_003357</name>
</gene>
<proteinExistence type="predicted"/>
<organism evidence="2 3">
    <name type="scientific">Vanrija albida</name>
    <dbReference type="NCBI Taxonomy" id="181172"/>
    <lineage>
        <taxon>Eukaryota</taxon>
        <taxon>Fungi</taxon>
        <taxon>Dikarya</taxon>
        <taxon>Basidiomycota</taxon>
        <taxon>Agaricomycotina</taxon>
        <taxon>Tremellomycetes</taxon>
        <taxon>Trichosporonales</taxon>
        <taxon>Trichosporonaceae</taxon>
        <taxon>Vanrija</taxon>
    </lineage>
</organism>
<keyword evidence="1" id="KW-0732">Signal</keyword>
<reference evidence="2 3" key="1">
    <citation type="submission" date="2023-08" db="EMBL/GenBank/DDBJ databases">
        <title>Annotated Genome Sequence of Vanrija albida AlHP1.</title>
        <authorList>
            <person name="Herzog R."/>
        </authorList>
    </citation>
    <scope>NUCLEOTIDE SEQUENCE [LARGE SCALE GENOMIC DNA]</scope>
    <source>
        <strain evidence="2 3">AlHP1</strain>
    </source>
</reference>
<evidence type="ECO:0000313" key="2">
    <source>
        <dbReference type="EMBL" id="KAL1409374.1"/>
    </source>
</evidence>
<evidence type="ECO:0000256" key="1">
    <source>
        <dbReference type="SAM" id="SignalP"/>
    </source>
</evidence>
<name>A0ABR3Q3R6_9TREE</name>
<dbReference type="EMBL" id="JBBXJM010000003">
    <property type="protein sequence ID" value="KAL1409374.1"/>
    <property type="molecule type" value="Genomic_DNA"/>
</dbReference>
<dbReference type="Proteomes" id="UP001565368">
    <property type="component" value="Unassembled WGS sequence"/>
</dbReference>
<keyword evidence="3" id="KW-1185">Reference proteome</keyword>
<dbReference type="RefSeq" id="XP_069209318.1">
    <property type="nucleotide sequence ID" value="XM_069351900.1"/>
</dbReference>
<accession>A0ABR3Q3R6</accession>